<dbReference type="VEuPathDB" id="VectorBase:LLOJ002714"/>
<dbReference type="VEuPathDB" id="VectorBase:LLONM1_001772"/>
<evidence type="ECO:0000256" key="2">
    <source>
        <dbReference type="SAM" id="MobiDB-lite"/>
    </source>
</evidence>
<evidence type="ECO:0000313" key="4">
    <source>
        <dbReference type="EnsemblMetazoa" id="LLOJ002714-PA"/>
    </source>
</evidence>
<evidence type="ECO:0000259" key="3">
    <source>
        <dbReference type="PROSITE" id="PS50157"/>
    </source>
</evidence>
<reference evidence="4" key="1">
    <citation type="submission" date="2020-05" db="UniProtKB">
        <authorList>
            <consortium name="EnsemblMetazoa"/>
        </authorList>
    </citation>
    <scope>IDENTIFICATION</scope>
    <source>
        <strain evidence="4">Jacobina</strain>
    </source>
</reference>
<dbReference type="EMBL" id="AJWK01008789">
    <property type="status" value="NOT_ANNOTATED_CDS"/>
    <property type="molecule type" value="Genomic_DNA"/>
</dbReference>
<dbReference type="PROSITE" id="PS50157">
    <property type="entry name" value="ZINC_FINGER_C2H2_2"/>
    <property type="match status" value="1"/>
</dbReference>
<proteinExistence type="predicted"/>
<dbReference type="PROSITE" id="PS00028">
    <property type="entry name" value="ZINC_FINGER_C2H2_1"/>
    <property type="match status" value="3"/>
</dbReference>
<feature type="domain" description="C2H2-type" evidence="3">
    <location>
        <begin position="89"/>
        <end position="117"/>
    </location>
</feature>
<feature type="compositionally biased region" description="Basic and acidic residues" evidence="2">
    <location>
        <begin position="11"/>
        <end position="22"/>
    </location>
</feature>
<accession>A0A1B0CEE4</accession>
<dbReference type="SMART" id="SM00355">
    <property type="entry name" value="ZnF_C2H2"/>
    <property type="match status" value="3"/>
</dbReference>
<dbReference type="Gene3D" id="3.30.160.60">
    <property type="entry name" value="Classic Zinc Finger"/>
    <property type="match status" value="1"/>
</dbReference>
<dbReference type="AlphaFoldDB" id="A0A1B0CEE4"/>
<dbReference type="Proteomes" id="UP000092461">
    <property type="component" value="Unassembled WGS sequence"/>
</dbReference>
<keyword evidence="1" id="KW-0479">Metal-binding</keyword>
<protein>
    <recommendedName>
        <fullName evidence="3">C2H2-type domain-containing protein</fullName>
    </recommendedName>
</protein>
<dbReference type="GO" id="GO:0008270">
    <property type="term" value="F:zinc ion binding"/>
    <property type="evidence" value="ECO:0007669"/>
    <property type="project" value="UniProtKB-KW"/>
</dbReference>
<dbReference type="EnsemblMetazoa" id="LLOJ002714-RA">
    <property type="protein sequence ID" value="LLOJ002714-PA"/>
    <property type="gene ID" value="LLOJ002714"/>
</dbReference>
<keyword evidence="5" id="KW-1185">Reference proteome</keyword>
<name>A0A1B0CEE4_LUTLO</name>
<sequence length="297" mass="33791">ATLVVKIQTESNRDGKQRKDVNQDLGPSQKTAKSIQEKADLLDYVMREDGSVLCKICGEILSSRTHWYRHKYKIHSPISAPGSHPSALFQCEQCSAFFKSRKGYIGHLASRHSSTQEISVRSVKQEDGPEKITRGEILMDSLDESSWEEQKKRDEELVAEIIKPIGKGNRGKTLTKILDHLRKPPKSIQEKADLLDYVMREDGSVLCKICGEILSSRTHWYRHKYKIHSPISAPGSHPKNLKIYLRILYKMLSYGCYESPYFLDLLLSPRGGGAFPRRARNLFISSLKSSCSSRNRP</sequence>
<dbReference type="InterPro" id="IPR013087">
    <property type="entry name" value="Znf_C2H2_type"/>
</dbReference>
<keyword evidence="1" id="KW-0863">Zinc-finger</keyword>
<keyword evidence="1" id="KW-0862">Zinc</keyword>
<evidence type="ECO:0000256" key="1">
    <source>
        <dbReference type="PROSITE-ProRule" id="PRU00042"/>
    </source>
</evidence>
<dbReference type="EMBL" id="AJWK01008790">
    <property type="status" value="NOT_ANNOTATED_CDS"/>
    <property type="molecule type" value="Genomic_DNA"/>
</dbReference>
<evidence type="ECO:0000313" key="5">
    <source>
        <dbReference type="Proteomes" id="UP000092461"/>
    </source>
</evidence>
<dbReference type="EMBL" id="AJWK01008791">
    <property type="status" value="NOT_ANNOTATED_CDS"/>
    <property type="molecule type" value="Genomic_DNA"/>
</dbReference>
<organism evidence="4 5">
    <name type="scientific">Lutzomyia longipalpis</name>
    <name type="common">Sand fly</name>
    <dbReference type="NCBI Taxonomy" id="7200"/>
    <lineage>
        <taxon>Eukaryota</taxon>
        <taxon>Metazoa</taxon>
        <taxon>Ecdysozoa</taxon>
        <taxon>Arthropoda</taxon>
        <taxon>Hexapoda</taxon>
        <taxon>Insecta</taxon>
        <taxon>Pterygota</taxon>
        <taxon>Neoptera</taxon>
        <taxon>Endopterygota</taxon>
        <taxon>Diptera</taxon>
        <taxon>Nematocera</taxon>
        <taxon>Psychodoidea</taxon>
        <taxon>Psychodidae</taxon>
        <taxon>Lutzomyia</taxon>
        <taxon>Lutzomyia</taxon>
    </lineage>
</organism>
<feature type="region of interest" description="Disordered" evidence="2">
    <location>
        <begin position="8"/>
        <end position="32"/>
    </location>
</feature>